<dbReference type="Proteomes" id="UP000316968">
    <property type="component" value="Chromosome"/>
</dbReference>
<evidence type="ECO:0000313" key="1">
    <source>
        <dbReference type="EMBL" id="QDH22702.1"/>
    </source>
</evidence>
<evidence type="ECO:0000313" key="2">
    <source>
        <dbReference type="Proteomes" id="UP000316968"/>
    </source>
</evidence>
<dbReference type="AlphaFoldDB" id="A0A4Y6UY68"/>
<dbReference type="RefSeq" id="WP_141449243.1">
    <property type="nucleotide sequence ID" value="NZ_CP041217.1"/>
</dbReference>
<keyword evidence="2" id="KW-1185">Reference proteome</keyword>
<proteinExistence type="predicted"/>
<protein>
    <submittedName>
        <fullName evidence="1">Uncharacterized protein</fullName>
    </submittedName>
</protein>
<accession>A0A4Y6UY68</accession>
<dbReference type="OrthoDB" id="2561866at2"/>
<reference evidence="1 2" key="1">
    <citation type="submission" date="2019-06" db="EMBL/GenBank/DDBJ databases">
        <title>Saccharibacillus brassicae sp. nov., an endophytic bacterium isolated from Chinese cabbage seeds (Brassica pekinensis).</title>
        <authorList>
            <person name="Jiang L."/>
            <person name="Lee J."/>
            <person name="Kim S.W."/>
        </authorList>
    </citation>
    <scope>NUCLEOTIDE SEQUENCE [LARGE SCALE GENOMIC DNA]</scope>
    <source>
        <strain evidence="2">KCTC 43072 / ATSA2</strain>
    </source>
</reference>
<name>A0A4Y6UY68_SACBS</name>
<dbReference type="EMBL" id="CP041217">
    <property type="protein sequence ID" value="QDH22702.1"/>
    <property type="molecule type" value="Genomic_DNA"/>
</dbReference>
<gene>
    <name evidence="1" type="ORF">FFV09_18765</name>
</gene>
<dbReference type="KEGG" id="saca:FFV09_18765"/>
<organism evidence="1 2">
    <name type="scientific">Saccharibacillus brassicae</name>
    <dbReference type="NCBI Taxonomy" id="2583377"/>
    <lineage>
        <taxon>Bacteria</taxon>
        <taxon>Bacillati</taxon>
        <taxon>Bacillota</taxon>
        <taxon>Bacilli</taxon>
        <taxon>Bacillales</taxon>
        <taxon>Paenibacillaceae</taxon>
        <taxon>Saccharibacillus</taxon>
    </lineage>
</organism>
<sequence>MLIPDNEQTMERLKAFICKWAGPARPEYGLRREEIPADLPAALQDFYAFAGRWPNPSFAAGLQPGSIRPKLFETQDMWLDASELQRQAGQITFLLENQGSWSCEVDAGRDDSPVYSNAAQLWDDHLQGSEVVCPSLTHFMTTFCLQELVFGSRFFGKLDGALDPTVFRDTLHPLWLDGHYVFKEPSHSFYLCGDDLLIMDYYSDVWYGCLDEGALSLIADPGMVKPIEP</sequence>